<dbReference type="EMBL" id="JAEIOS010000009">
    <property type="protein sequence ID" value="MBI8988221.1"/>
    <property type="molecule type" value="Genomic_DNA"/>
</dbReference>
<dbReference type="RefSeq" id="WP_198737285.1">
    <property type="nucleotide sequence ID" value="NZ_JAEIOS010000009.1"/>
</dbReference>
<reference evidence="1" key="1">
    <citation type="submission" date="2020-12" db="EMBL/GenBank/DDBJ databases">
        <title>Genome public.</title>
        <authorList>
            <person name="Sun Q."/>
        </authorList>
    </citation>
    <scope>NUCLEOTIDE SEQUENCE</scope>
    <source>
        <strain evidence="1">CCM 8863</strain>
    </source>
</reference>
<name>A0A934M3T3_9CORY</name>
<evidence type="ECO:0008006" key="3">
    <source>
        <dbReference type="Google" id="ProtNLM"/>
    </source>
</evidence>
<gene>
    <name evidence="1" type="ORF">JDV75_00355</name>
</gene>
<comment type="caution">
    <text evidence="1">The sequence shown here is derived from an EMBL/GenBank/DDBJ whole genome shotgun (WGS) entry which is preliminary data.</text>
</comment>
<dbReference type="Proteomes" id="UP000645966">
    <property type="component" value="Unassembled WGS sequence"/>
</dbReference>
<keyword evidence="2" id="KW-1185">Reference proteome</keyword>
<accession>A0A934M3T3</accession>
<sequence>MTILRSAKPDLPGFDRVAGVYSDPDWCRLVDSEDPAVEPAYLSDGQGAFLVAHHCPTARPPHHPAGLVLGGCTGRASRLLLDDGVPEARLSALIDSAVDLFPQSRGAWTWPCLSGDDSRRLIRALGYDASHLRLAGADCTVSVSDGGIEAHIAAALQSRERREDVRGELAAFARGTVRITAAPATSADCPSPAVLGPLLGSVQRANGYSVTDARAIDLLERRRRFLADSSTVFTATEATGEIVGFSVLRKVGDAATVDVVGLRDPSRDAVAGPLYAHLALWEPLAWCAEPNRGVVTLHLGMQAFEAKTRRGAAMRSLWTVTAPARKD</sequence>
<evidence type="ECO:0000313" key="2">
    <source>
        <dbReference type="Proteomes" id="UP000645966"/>
    </source>
</evidence>
<evidence type="ECO:0000313" key="1">
    <source>
        <dbReference type="EMBL" id="MBI8988221.1"/>
    </source>
</evidence>
<dbReference type="AlphaFoldDB" id="A0A934M3T3"/>
<organism evidence="1 2">
    <name type="scientific">Corynebacterium meridianum</name>
    <dbReference type="NCBI Taxonomy" id="2765363"/>
    <lineage>
        <taxon>Bacteria</taxon>
        <taxon>Bacillati</taxon>
        <taxon>Actinomycetota</taxon>
        <taxon>Actinomycetes</taxon>
        <taxon>Mycobacteriales</taxon>
        <taxon>Corynebacteriaceae</taxon>
        <taxon>Corynebacterium</taxon>
    </lineage>
</organism>
<protein>
    <recommendedName>
        <fullName evidence="3">BioF2-like acetyltransferase domain-containing protein</fullName>
    </recommendedName>
</protein>
<proteinExistence type="predicted"/>